<dbReference type="EMBL" id="CAJVCH010528611">
    <property type="protein sequence ID" value="CAG7823160.1"/>
    <property type="molecule type" value="Genomic_DNA"/>
</dbReference>
<accession>A0A8J2LJ61</accession>
<evidence type="ECO:0000256" key="1">
    <source>
        <dbReference type="ARBA" id="ARBA00006432"/>
    </source>
</evidence>
<evidence type="ECO:0000259" key="3">
    <source>
        <dbReference type="Pfam" id="PF13193"/>
    </source>
</evidence>
<comment type="similarity">
    <text evidence="1">Belongs to the ATP-dependent AMP-binding enzyme family.</text>
</comment>
<evidence type="ECO:0000313" key="5">
    <source>
        <dbReference type="Proteomes" id="UP000708208"/>
    </source>
</evidence>
<keyword evidence="2" id="KW-0436">Ligase</keyword>
<proteinExistence type="inferred from homology"/>
<keyword evidence="5" id="KW-1185">Reference proteome</keyword>
<dbReference type="OrthoDB" id="10253869at2759"/>
<sequence length="124" mass="14145">GPNQNGEIFVRGPQVMKGYLDNEEATRNTIDKDGWLRTGDIGYYAEDEYFYIVDRLKELIKVKGLQVAPSELETVLSSFAKVADVAVIGVPDERAGELPRAYVEGLNSWMPYRSHRQGRFYERI</sequence>
<feature type="domain" description="AMP-binding enzyme C-terminal" evidence="3">
    <location>
        <begin position="71"/>
        <end position="103"/>
    </location>
</feature>
<evidence type="ECO:0000256" key="2">
    <source>
        <dbReference type="ARBA" id="ARBA00022598"/>
    </source>
</evidence>
<dbReference type="InterPro" id="IPR025110">
    <property type="entry name" value="AMP-bd_C"/>
</dbReference>
<protein>
    <recommendedName>
        <fullName evidence="3">AMP-binding enzyme C-terminal domain-containing protein</fullName>
    </recommendedName>
</protein>
<dbReference type="Proteomes" id="UP000708208">
    <property type="component" value="Unassembled WGS sequence"/>
</dbReference>
<comment type="caution">
    <text evidence="4">The sequence shown here is derived from an EMBL/GenBank/DDBJ whole genome shotgun (WGS) entry which is preliminary data.</text>
</comment>
<feature type="non-terminal residue" evidence="4">
    <location>
        <position position="1"/>
    </location>
</feature>
<dbReference type="Pfam" id="PF13193">
    <property type="entry name" value="AMP-binding_C"/>
    <property type="match status" value="1"/>
</dbReference>
<dbReference type="GO" id="GO:0016405">
    <property type="term" value="F:CoA-ligase activity"/>
    <property type="evidence" value="ECO:0007669"/>
    <property type="project" value="TreeGrafter"/>
</dbReference>
<dbReference type="PANTHER" id="PTHR24096">
    <property type="entry name" value="LONG-CHAIN-FATTY-ACID--COA LIGASE"/>
    <property type="match status" value="1"/>
</dbReference>
<name>A0A8J2LJ61_9HEXA</name>
<dbReference type="PANTHER" id="PTHR24096:SF149">
    <property type="entry name" value="AMP-BINDING DOMAIN-CONTAINING PROTEIN-RELATED"/>
    <property type="match status" value="1"/>
</dbReference>
<organism evidence="4 5">
    <name type="scientific">Allacma fusca</name>
    <dbReference type="NCBI Taxonomy" id="39272"/>
    <lineage>
        <taxon>Eukaryota</taxon>
        <taxon>Metazoa</taxon>
        <taxon>Ecdysozoa</taxon>
        <taxon>Arthropoda</taxon>
        <taxon>Hexapoda</taxon>
        <taxon>Collembola</taxon>
        <taxon>Symphypleona</taxon>
        <taxon>Sminthuridae</taxon>
        <taxon>Allacma</taxon>
    </lineage>
</organism>
<gene>
    <name evidence="4" type="ORF">AFUS01_LOCUS33393</name>
</gene>
<dbReference type="AlphaFoldDB" id="A0A8J2LJ61"/>
<reference evidence="4" key="1">
    <citation type="submission" date="2021-06" db="EMBL/GenBank/DDBJ databases">
        <authorList>
            <person name="Hodson N. C."/>
            <person name="Mongue J. A."/>
            <person name="Jaron S. K."/>
        </authorList>
    </citation>
    <scope>NUCLEOTIDE SEQUENCE</scope>
</reference>
<evidence type="ECO:0000313" key="4">
    <source>
        <dbReference type="EMBL" id="CAG7823160.1"/>
    </source>
</evidence>